<keyword evidence="1" id="KW-1133">Transmembrane helix</keyword>
<organism evidence="2 3">
    <name type="scientific">Runella defluvii</name>
    <dbReference type="NCBI Taxonomy" id="370973"/>
    <lineage>
        <taxon>Bacteria</taxon>
        <taxon>Pseudomonadati</taxon>
        <taxon>Bacteroidota</taxon>
        <taxon>Cytophagia</taxon>
        <taxon>Cytophagales</taxon>
        <taxon>Spirosomataceae</taxon>
        <taxon>Runella</taxon>
    </lineage>
</organism>
<name>A0A7W6EPP0_9BACT</name>
<protein>
    <recommendedName>
        <fullName evidence="4">DUF4407 domain-containing protein</fullName>
    </recommendedName>
</protein>
<accession>A0A7W6EPP0</accession>
<dbReference type="InterPro" id="IPR025519">
    <property type="entry name" value="DUF4407"/>
</dbReference>
<gene>
    <name evidence="2" type="ORF">FHS57_001655</name>
</gene>
<proteinExistence type="predicted"/>
<evidence type="ECO:0008006" key="4">
    <source>
        <dbReference type="Google" id="ProtNLM"/>
    </source>
</evidence>
<keyword evidence="1" id="KW-0812">Transmembrane</keyword>
<feature type="transmembrane region" description="Helical" evidence="1">
    <location>
        <begin position="40"/>
        <end position="59"/>
    </location>
</feature>
<keyword evidence="1" id="KW-0472">Membrane</keyword>
<dbReference type="AlphaFoldDB" id="A0A7W6EPP0"/>
<evidence type="ECO:0000256" key="1">
    <source>
        <dbReference type="SAM" id="Phobius"/>
    </source>
</evidence>
<feature type="transmembrane region" description="Helical" evidence="1">
    <location>
        <begin position="66"/>
        <end position="84"/>
    </location>
</feature>
<dbReference type="EMBL" id="JACIBY010000003">
    <property type="protein sequence ID" value="MBB3837658.1"/>
    <property type="molecule type" value="Genomic_DNA"/>
</dbReference>
<keyword evidence="3" id="KW-1185">Reference proteome</keyword>
<sequence length="449" mass="51743">MKKNEEVHYSKIQYIFWVIAGSEISALKKCPNDYNRHANIGLMIFITSLFAGLMGYIAGKTFVKDNEIGVIGFALVWAFLIFSLDRSMVNSIKKDPTITDFRILPYFVPRFILAIILSFFMSIPLDHIVFHEKIKFEMDKNNAQNWLKRQADLSVGYNIKADTLQVARLEKETEKLEDMINKGCDLCPVAEYKNLKNQINDINRKELPGLLNKKQIADKNYNSYYKIWKNRQSQADATPQDFKSDSKLTSLNTAKRKAAGDYGRKLGEISSLASQANRICNDWLEETKVSKAKKDSSLAVTQSKVRANQDSIKKQSDGYKGMIESMQGFDTQFTTLFLMPNAGVQVLKWLIFLALLVIEILPTYLKLKTPVGQYDWEMYKLEKVTEMEAKVKIKLLEDELQKIESYRSEKEIQLNKNLIDKVTDIEEALANEMLVEWEKKARVEMIKNI</sequence>
<dbReference type="RefSeq" id="WP_183972387.1">
    <property type="nucleotide sequence ID" value="NZ_JACIBY010000003.1"/>
</dbReference>
<evidence type="ECO:0000313" key="3">
    <source>
        <dbReference type="Proteomes" id="UP000541352"/>
    </source>
</evidence>
<reference evidence="2 3" key="1">
    <citation type="submission" date="2020-08" db="EMBL/GenBank/DDBJ databases">
        <title>Genomic Encyclopedia of Type Strains, Phase IV (KMG-IV): sequencing the most valuable type-strain genomes for metagenomic binning, comparative biology and taxonomic classification.</title>
        <authorList>
            <person name="Goeker M."/>
        </authorList>
    </citation>
    <scope>NUCLEOTIDE SEQUENCE [LARGE SCALE GENOMIC DNA]</scope>
    <source>
        <strain evidence="2 3">DSM 17976</strain>
    </source>
</reference>
<comment type="caution">
    <text evidence="2">The sequence shown here is derived from an EMBL/GenBank/DDBJ whole genome shotgun (WGS) entry which is preliminary data.</text>
</comment>
<feature type="transmembrane region" description="Helical" evidence="1">
    <location>
        <begin position="104"/>
        <end position="125"/>
    </location>
</feature>
<dbReference type="Pfam" id="PF14362">
    <property type="entry name" value="DUF4407"/>
    <property type="match status" value="1"/>
</dbReference>
<dbReference type="Proteomes" id="UP000541352">
    <property type="component" value="Unassembled WGS sequence"/>
</dbReference>
<evidence type="ECO:0000313" key="2">
    <source>
        <dbReference type="EMBL" id="MBB3837658.1"/>
    </source>
</evidence>